<evidence type="ECO:0000313" key="22">
    <source>
        <dbReference type="EMBL" id="PRQ20184.1"/>
    </source>
</evidence>
<feature type="chain" id="PRO_5015023208" description="Peroxidase" evidence="20">
    <location>
        <begin position="22"/>
        <end position="326"/>
    </location>
</feature>
<dbReference type="EMBL" id="PDCK01000045">
    <property type="protein sequence ID" value="PRQ20184.1"/>
    <property type="molecule type" value="Genomic_DNA"/>
</dbReference>
<dbReference type="SUPFAM" id="SSF48113">
    <property type="entry name" value="Heme-dependent peroxidases"/>
    <property type="match status" value="1"/>
</dbReference>
<feature type="disulfide bond" evidence="19">
    <location>
        <begin position="196"/>
        <end position="228"/>
    </location>
</feature>
<dbReference type="EC" id="1.11.1.7" evidence="4 20"/>
<dbReference type="PROSITE" id="PS50873">
    <property type="entry name" value="PEROXIDASE_4"/>
    <property type="match status" value="1"/>
</dbReference>
<evidence type="ECO:0000256" key="2">
    <source>
        <dbReference type="ARBA" id="ARBA00002322"/>
    </source>
</evidence>
<keyword evidence="6 20" id="KW-0575">Peroxidase</keyword>
<comment type="cofactor">
    <cofactor evidence="17 20">
        <name>heme b</name>
        <dbReference type="ChEBI" id="CHEBI:60344"/>
    </cofactor>
    <text evidence="17 20">Binds 1 heme b (iron(II)-protoporphyrin IX) group per subunit.</text>
</comment>
<evidence type="ECO:0000256" key="10">
    <source>
        <dbReference type="ARBA" id="ARBA00022837"/>
    </source>
</evidence>
<feature type="binding site" evidence="17">
    <location>
        <position position="70"/>
    </location>
    <ligand>
        <name>Ca(2+)</name>
        <dbReference type="ChEBI" id="CHEBI:29108"/>
        <label>1</label>
    </ligand>
</feature>
<dbReference type="PRINTS" id="PR00458">
    <property type="entry name" value="PEROXIDASE"/>
</dbReference>
<dbReference type="FunFam" id="1.10.420.10:FF:000010">
    <property type="entry name" value="Peroxidase"/>
    <property type="match status" value="1"/>
</dbReference>
<evidence type="ECO:0000256" key="1">
    <source>
        <dbReference type="ARBA" id="ARBA00000189"/>
    </source>
</evidence>
<feature type="binding site" evidence="17">
    <location>
        <position position="74"/>
    </location>
    <ligand>
        <name>Ca(2+)</name>
        <dbReference type="ChEBI" id="CHEBI:29108"/>
        <label>1</label>
    </ligand>
</feature>
<evidence type="ECO:0000256" key="4">
    <source>
        <dbReference type="ARBA" id="ARBA00012313"/>
    </source>
</evidence>
<feature type="disulfide bond" evidence="19">
    <location>
        <begin position="68"/>
        <end position="73"/>
    </location>
</feature>
<reference evidence="22 23" key="1">
    <citation type="journal article" date="2018" name="Nat. Genet.">
        <title>The Rosa genome provides new insights in the design of modern roses.</title>
        <authorList>
            <person name="Bendahmane M."/>
        </authorList>
    </citation>
    <scope>NUCLEOTIDE SEQUENCE [LARGE SCALE GENOMIC DNA]</scope>
    <source>
        <strain evidence="23">cv. Old Blush</strain>
    </source>
</reference>
<dbReference type="Gene3D" id="1.10.520.10">
    <property type="match status" value="1"/>
</dbReference>
<comment type="similarity">
    <text evidence="3">Belongs to the peroxidase family. Ascorbate peroxidase subfamily.</text>
</comment>
<dbReference type="Pfam" id="PF00141">
    <property type="entry name" value="peroxidase"/>
    <property type="match status" value="1"/>
</dbReference>
<evidence type="ECO:0000256" key="18">
    <source>
        <dbReference type="PIRSR" id="PIRSR600823-4"/>
    </source>
</evidence>
<evidence type="ECO:0000256" key="7">
    <source>
        <dbReference type="ARBA" id="ARBA00022617"/>
    </source>
</evidence>
<dbReference type="AlphaFoldDB" id="A0A2P6PE31"/>
<proteinExistence type="inferred from homology"/>
<keyword evidence="7 20" id="KW-0349">Heme</keyword>
<feature type="binding site" description="axial binding residue" evidence="17">
    <location>
        <position position="189"/>
    </location>
    <ligand>
        <name>heme b</name>
        <dbReference type="ChEBI" id="CHEBI:60344"/>
    </ligand>
    <ligandPart>
        <name>Fe</name>
        <dbReference type="ChEBI" id="CHEBI:18248"/>
    </ligandPart>
</feature>
<protein>
    <recommendedName>
        <fullName evidence="4 20">Peroxidase</fullName>
        <ecNumber evidence="4 20">1.11.1.7</ecNumber>
    </recommendedName>
</protein>
<dbReference type="FunFam" id="1.10.520.10:FF:000008">
    <property type="entry name" value="Peroxidase"/>
    <property type="match status" value="1"/>
</dbReference>
<dbReference type="InterPro" id="IPR033905">
    <property type="entry name" value="Secretory_peroxidase"/>
</dbReference>
<keyword evidence="11 20" id="KW-0560">Oxidoreductase</keyword>
<dbReference type="Proteomes" id="UP000238479">
    <property type="component" value="Chromosome 7"/>
</dbReference>
<comment type="function">
    <text evidence="2">Removal of H(2)O(2), oxidation of toxic reductants, biosynthesis and degradation of lignin, suberization, auxin catabolism, response to environmental stresses such as wounding, pathogen attack and oxidative stress. These functions might be dependent on each isozyme/isoform in each plant tissue.</text>
</comment>
<feature type="binding site" evidence="17">
    <location>
        <position position="249"/>
    </location>
    <ligand>
        <name>Ca(2+)</name>
        <dbReference type="ChEBI" id="CHEBI:29108"/>
        <label>2</label>
    </ligand>
</feature>
<dbReference type="STRING" id="74649.A0A2P6PE31"/>
<evidence type="ECO:0000256" key="12">
    <source>
        <dbReference type="ARBA" id="ARBA00023004"/>
    </source>
</evidence>
<keyword evidence="23" id="KW-1185">Reference proteome</keyword>
<feature type="disulfide bond" evidence="19">
    <location>
        <begin position="118"/>
        <end position="322"/>
    </location>
</feature>
<dbReference type="PANTHER" id="PTHR31235">
    <property type="entry name" value="PEROXIDASE 25-RELATED"/>
    <property type="match status" value="1"/>
</dbReference>
<evidence type="ECO:0000313" key="23">
    <source>
        <dbReference type="Proteomes" id="UP000238479"/>
    </source>
</evidence>
<dbReference type="GO" id="GO:0005576">
    <property type="term" value="C:extracellular region"/>
    <property type="evidence" value="ECO:0007669"/>
    <property type="project" value="UniProtKB-SubCell"/>
</dbReference>
<feature type="domain" description="Plant heme peroxidase family profile" evidence="21">
    <location>
        <begin position="25"/>
        <end position="326"/>
    </location>
</feature>
<comment type="subcellular location">
    <subcellularLocation>
        <location evidence="20">Secreted</location>
    </subcellularLocation>
</comment>
<dbReference type="GO" id="GO:0046872">
    <property type="term" value="F:metal ion binding"/>
    <property type="evidence" value="ECO:0007669"/>
    <property type="project" value="UniProtKB-UniRule"/>
</dbReference>
<comment type="catalytic activity">
    <reaction evidence="1 20">
        <text>2 a phenolic donor + H2O2 = 2 a phenolic radical donor + 2 H2O</text>
        <dbReference type="Rhea" id="RHEA:56136"/>
        <dbReference type="ChEBI" id="CHEBI:15377"/>
        <dbReference type="ChEBI" id="CHEBI:16240"/>
        <dbReference type="ChEBI" id="CHEBI:139520"/>
        <dbReference type="ChEBI" id="CHEBI:139521"/>
        <dbReference type="EC" id="1.11.1.7"/>
    </reaction>
</comment>
<evidence type="ECO:0000256" key="3">
    <source>
        <dbReference type="ARBA" id="ARBA00006873"/>
    </source>
</evidence>
<keyword evidence="14 20" id="KW-0376">Hydrogen peroxide</keyword>
<dbReference type="Gramene" id="PRQ20184">
    <property type="protein sequence ID" value="PRQ20184"/>
    <property type="gene ID" value="RchiOBHm_Chr7g0225371"/>
</dbReference>
<keyword evidence="10 17" id="KW-0106">Calcium</keyword>
<keyword evidence="5 20" id="KW-0964">Secreted</keyword>
<feature type="signal peptide" evidence="20">
    <location>
        <begin position="1"/>
        <end position="21"/>
    </location>
</feature>
<evidence type="ECO:0000259" key="21">
    <source>
        <dbReference type="PROSITE" id="PS50873"/>
    </source>
</evidence>
<evidence type="ECO:0000256" key="11">
    <source>
        <dbReference type="ARBA" id="ARBA00023002"/>
    </source>
</evidence>
<keyword evidence="9 20" id="KW-0732">Signal</keyword>
<evidence type="ECO:0000256" key="14">
    <source>
        <dbReference type="ARBA" id="ARBA00023324"/>
    </source>
</evidence>
<gene>
    <name evidence="22" type="ORF">RchiOBHm_Chr7g0225371</name>
</gene>
<evidence type="ECO:0000256" key="13">
    <source>
        <dbReference type="ARBA" id="ARBA00023157"/>
    </source>
</evidence>
<keyword evidence="8 17" id="KW-0479">Metal-binding</keyword>
<dbReference type="OMA" id="SIVRMGQ"/>
<name>A0A2P6PE31_ROSCH</name>
<feature type="site" description="Transition state stabilizer" evidence="18">
    <location>
        <position position="62"/>
    </location>
</feature>
<dbReference type="GO" id="GO:0020037">
    <property type="term" value="F:heme binding"/>
    <property type="evidence" value="ECO:0007669"/>
    <property type="project" value="UniProtKB-UniRule"/>
</dbReference>
<dbReference type="OrthoDB" id="2113341at2759"/>
<feature type="active site" description="Proton acceptor" evidence="15">
    <location>
        <position position="66"/>
    </location>
</feature>
<dbReference type="SMR" id="A0A2P6PE31"/>
<keyword evidence="12 17" id="KW-0408">Iron</keyword>
<feature type="binding site" evidence="16">
    <location>
        <position position="159"/>
    </location>
    <ligand>
        <name>substrate</name>
    </ligand>
</feature>
<feature type="binding site" evidence="17">
    <location>
        <position position="76"/>
    </location>
    <ligand>
        <name>Ca(2+)</name>
        <dbReference type="ChEBI" id="CHEBI:29108"/>
        <label>1</label>
    </ligand>
</feature>
<evidence type="ECO:0000256" key="5">
    <source>
        <dbReference type="ARBA" id="ARBA00022525"/>
    </source>
</evidence>
<dbReference type="GO" id="GO:0042744">
    <property type="term" value="P:hydrogen peroxide catabolic process"/>
    <property type="evidence" value="ECO:0007669"/>
    <property type="project" value="UniProtKB-KW"/>
</dbReference>
<evidence type="ECO:0000256" key="8">
    <source>
        <dbReference type="ARBA" id="ARBA00022723"/>
    </source>
</evidence>
<feature type="disulfide bond" evidence="19">
    <location>
        <begin position="35"/>
        <end position="112"/>
    </location>
</feature>
<evidence type="ECO:0000256" key="20">
    <source>
        <dbReference type="RuleBase" id="RU362060"/>
    </source>
</evidence>
<evidence type="ECO:0000256" key="9">
    <source>
        <dbReference type="ARBA" id="ARBA00022729"/>
    </source>
</evidence>
<sequence>MALVSGLILVFLVGSICLSEGQFNRLTVGFYDQTCPNAESIVRSVVREAALSDSTIPAVLLRLHFHDCFVEGCDGSILIDNGESAEKNAFGHQGVRGFEVIDKAKAQLEATCHGVVSCADIVALAARDAISLAGGPSYEVPAGRIDGVVSNLSLAGDMPDVSDSIQQLKAKFMRKGLSEKDLVILSAAHTIGTTACFFMTKRLYNFFPGGGSDPTINPILLQELKRKCPENGDVNVRLPIDRGSEETFDIHILQNIRSGFAVLESDAKLNDDETTSSVIDSYFGFFQPPFGPSFEADFVESIIKMGQIGIKTSLEGGVRRICSSFS</sequence>
<feature type="binding site" evidence="17">
    <location>
        <position position="67"/>
    </location>
    <ligand>
        <name>Ca(2+)</name>
        <dbReference type="ChEBI" id="CHEBI:29108"/>
        <label>1</label>
    </ligand>
</feature>
<evidence type="ECO:0000256" key="6">
    <source>
        <dbReference type="ARBA" id="ARBA00022559"/>
    </source>
</evidence>
<comment type="caution">
    <text evidence="22">The sequence shown here is derived from an EMBL/GenBank/DDBJ whole genome shotgun (WGS) entry which is preliminary data.</text>
</comment>
<keyword evidence="13 19" id="KW-1015">Disulfide bond</keyword>
<dbReference type="PROSITE" id="PS00435">
    <property type="entry name" value="PEROXIDASE_1"/>
    <property type="match status" value="1"/>
</dbReference>
<evidence type="ECO:0000256" key="15">
    <source>
        <dbReference type="PIRSR" id="PIRSR600823-1"/>
    </source>
</evidence>
<dbReference type="InterPro" id="IPR000823">
    <property type="entry name" value="Peroxidase_pln"/>
</dbReference>
<dbReference type="GO" id="GO:0140825">
    <property type="term" value="F:lactoperoxidase activity"/>
    <property type="evidence" value="ECO:0007669"/>
    <property type="project" value="UniProtKB-EC"/>
</dbReference>
<organism evidence="22 23">
    <name type="scientific">Rosa chinensis</name>
    <name type="common">China rose</name>
    <dbReference type="NCBI Taxonomy" id="74649"/>
    <lineage>
        <taxon>Eukaryota</taxon>
        <taxon>Viridiplantae</taxon>
        <taxon>Streptophyta</taxon>
        <taxon>Embryophyta</taxon>
        <taxon>Tracheophyta</taxon>
        <taxon>Spermatophyta</taxon>
        <taxon>Magnoliopsida</taxon>
        <taxon>eudicotyledons</taxon>
        <taxon>Gunneridae</taxon>
        <taxon>Pentapetalae</taxon>
        <taxon>rosids</taxon>
        <taxon>fabids</taxon>
        <taxon>Rosales</taxon>
        <taxon>Rosaceae</taxon>
        <taxon>Rosoideae</taxon>
        <taxon>Rosoideae incertae sedis</taxon>
        <taxon>Rosa</taxon>
    </lineage>
</organism>
<dbReference type="InterPro" id="IPR019793">
    <property type="entry name" value="Peroxidases_heam-ligand_BS"/>
</dbReference>
<feature type="binding site" evidence="17">
    <location>
        <position position="86"/>
    </location>
    <ligand>
        <name>Ca(2+)</name>
        <dbReference type="ChEBI" id="CHEBI:29108"/>
        <label>1</label>
    </ligand>
</feature>
<evidence type="ECO:0000256" key="19">
    <source>
        <dbReference type="PIRSR" id="PIRSR600823-5"/>
    </source>
</evidence>
<evidence type="ECO:0000256" key="17">
    <source>
        <dbReference type="PIRSR" id="PIRSR600823-3"/>
    </source>
</evidence>
<evidence type="ECO:0000256" key="16">
    <source>
        <dbReference type="PIRSR" id="PIRSR600823-2"/>
    </source>
</evidence>
<dbReference type="InterPro" id="IPR002016">
    <property type="entry name" value="Haem_peroxidase"/>
</dbReference>
<dbReference type="GO" id="GO:0006979">
    <property type="term" value="P:response to oxidative stress"/>
    <property type="evidence" value="ECO:0007669"/>
    <property type="project" value="UniProtKB-UniRule"/>
</dbReference>
<comment type="cofactor">
    <cofactor evidence="17 20">
        <name>Ca(2+)</name>
        <dbReference type="ChEBI" id="CHEBI:29108"/>
    </cofactor>
    <text evidence="17 20">Binds 2 calcium ions per subunit.</text>
</comment>
<comment type="similarity">
    <text evidence="20">Belongs to the peroxidase family. Classical plant (class III) peroxidase subfamily.</text>
</comment>
<dbReference type="Gene3D" id="1.10.420.10">
    <property type="entry name" value="Peroxidase, domain 2"/>
    <property type="match status" value="1"/>
</dbReference>
<feature type="binding site" evidence="17">
    <location>
        <position position="241"/>
    </location>
    <ligand>
        <name>Ca(2+)</name>
        <dbReference type="ChEBI" id="CHEBI:29108"/>
        <label>2</label>
    </ligand>
</feature>
<feature type="binding site" evidence="17">
    <location>
        <position position="190"/>
    </location>
    <ligand>
        <name>Ca(2+)</name>
        <dbReference type="ChEBI" id="CHEBI:29108"/>
        <label>2</label>
    </ligand>
</feature>
<accession>A0A2P6PE31</accession>
<feature type="binding site" evidence="17">
    <location>
        <position position="72"/>
    </location>
    <ligand>
        <name>Ca(2+)</name>
        <dbReference type="ChEBI" id="CHEBI:29108"/>
        <label>1</label>
    </ligand>
</feature>
<dbReference type="CDD" id="cd00693">
    <property type="entry name" value="secretory_peroxidase"/>
    <property type="match status" value="1"/>
</dbReference>
<dbReference type="InterPro" id="IPR010255">
    <property type="entry name" value="Haem_peroxidase_sf"/>
</dbReference>
<dbReference type="PRINTS" id="PR00461">
    <property type="entry name" value="PLPEROXIDASE"/>
</dbReference>